<dbReference type="InterPro" id="IPR057596">
    <property type="entry name" value="RDRP_core"/>
</dbReference>
<dbReference type="EMBL" id="LN555523">
    <property type="protein sequence ID" value="CED93274.1"/>
    <property type="molecule type" value="Genomic_DNA"/>
</dbReference>
<proteinExistence type="predicted"/>
<dbReference type="AlphaFoldDB" id="A0A1V1I1J9"/>
<dbReference type="Proteomes" id="UP000245622">
    <property type="component" value="Chromosome 1"/>
</dbReference>
<evidence type="ECO:0000259" key="1">
    <source>
        <dbReference type="Pfam" id="PF05183"/>
    </source>
</evidence>
<evidence type="ECO:0000313" key="3">
    <source>
        <dbReference type="Proteomes" id="UP000245622"/>
    </source>
</evidence>
<reference evidence="2 3" key="1">
    <citation type="submission" date="2014-04" db="EMBL/GenBank/DDBJ databases">
        <authorList>
            <person name="Hornung B.V."/>
        </authorList>
    </citation>
    <scope>NUCLEOTIDE SEQUENCE [LARGE SCALE GENOMIC DNA]</scope>
    <source>
        <strain evidence="2 3">CRIB</strain>
    </source>
</reference>
<feature type="domain" description="RDRP core" evidence="1">
    <location>
        <begin position="67"/>
        <end position="725"/>
    </location>
</feature>
<name>A0A1V1I1J9_9FIRM</name>
<dbReference type="EC" id="2.7.7.48" evidence="2"/>
<keyword evidence="2" id="KW-0808">Transferase</keyword>
<keyword evidence="2" id="KW-0548">Nucleotidyltransferase</keyword>
<dbReference type="Pfam" id="PF05183">
    <property type="entry name" value="RdRP"/>
    <property type="match status" value="1"/>
</dbReference>
<organism evidence="2 3">
    <name type="scientific">Romboutsia ilealis</name>
    <dbReference type="NCBI Taxonomy" id="1115758"/>
    <lineage>
        <taxon>Bacteria</taxon>
        <taxon>Bacillati</taxon>
        <taxon>Bacillota</taxon>
        <taxon>Clostridia</taxon>
        <taxon>Peptostreptococcales</taxon>
        <taxon>Peptostreptococcaceae</taxon>
        <taxon>Romboutsia</taxon>
    </lineage>
</organism>
<dbReference type="KEGG" id="ril:CRIB_519"/>
<gene>
    <name evidence="2" type="ORF">CRIB_519</name>
</gene>
<dbReference type="RefSeq" id="WP_180703011.1">
    <property type="nucleotide sequence ID" value="NZ_LN555523.1"/>
</dbReference>
<dbReference type="GeneID" id="82204707"/>
<accession>A0A1V1I1J9</accession>
<dbReference type="GO" id="GO:0003968">
    <property type="term" value="F:RNA-directed RNA polymerase activity"/>
    <property type="evidence" value="ECO:0007669"/>
    <property type="project" value="UniProtKB-EC"/>
</dbReference>
<evidence type="ECO:0000313" key="2">
    <source>
        <dbReference type="EMBL" id="CED93274.1"/>
    </source>
</evidence>
<protein>
    <submittedName>
        <fullName evidence="2">RNA dependent RNA polymerase</fullName>
        <ecNumber evidence="2">2.7.7.48</ecNumber>
    </submittedName>
</protein>
<sequence length="1027" mass="118370">MEILRLKSDAIRINKTREISKDVFLDKYKGIDKIELDESLFTLALAQCEGVKPEEILFTDAIIKVEFEDDKDIIDRIIEINNSKYCFYMATASDLKKSSAIFIKEQYYPFGQWLKEQATGGVEHILKEKDKVTIMKETAYQGFIFSGAQKTNIIPKVVIIEEPKYIYRGLHTVLEGVETAETIDDINLVEKEIETTLSAFDGQGIMSKSLADRIAKDLNIDYDLTWITFRLYAGTGGKGVATTVDIQQELIRVNKVYGNTEHLKMVDGELMIRDIWNRYHKVSDVDMILNQSQCKLVKHFDAEYLDNVFNQVDDIFKCLYVCKYNPKKLRSDRTRLNYQFLQALNLSYEELMEITKHDREHLDASLTDIDSLLITTNLTDIIDEDDDEDKETKNKFNLMLELVKYDSSLLKDWSVQKEIQKLLKSRINKVSYGKVTLNDSAYRLIIQDVQVYMNFIATRDMNTARNESCLQAGEYYSVGRPDGQKTVMGRNPLSSSQELVKFENKKNSYIDSLGYNSDDILVMNTYDATASRMSGADFDGDIACCIVDDIIYNAVIELDTPLFFNEDDGKTYPIKYTPENIKRMTKECSGNFIGALALANAGVMNLTNEYPYMLQDGTLLSNYDFFSKVKNDFKLNTNEEINQKMQELIYSGAVVNTMTTTLYTLEQKKEFIKSRHKELRKMQYLILYAQQVAIDTSKTGIEIPENIQKILKEFSEKPYFFKYARSAEKGLTIRNSVIDRYAYGCASHYYTQSFNLMKDVCFTVEDEVKQSKKNVFLKMFKDASVGANENNVAVIVNELNDIFNKYKAIRQGLRNADKETNYYRETHEDNNYKTATRCNELYNKCMNNIDGYALEDLYKAITIVKLRNDYVLNFFAPAIVDVVKANNPKVRTFYKGSHPDKEGAVIIKIGNKTYTRTFEFIDGEKLDNSVKYLRLKEVQKEQEKNSNTLVLRFKADTINLNDCKGCTAIRNKDGYSYTLYLEDAVVVEKAYFYKNGVAVTKAEKIDLIDIKFKRALKKNDEYVCKSA</sequence>
<keyword evidence="3" id="KW-1185">Reference proteome</keyword>